<dbReference type="Proteomes" id="UP000616151">
    <property type="component" value="Unassembled WGS sequence"/>
</dbReference>
<keyword evidence="2" id="KW-1185">Reference proteome</keyword>
<evidence type="ECO:0000313" key="2">
    <source>
        <dbReference type="Proteomes" id="UP000616151"/>
    </source>
</evidence>
<evidence type="ECO:0000313" key="1">
    <source>
        <dbReference type="EMBL" id="MBK1867492.1"/>
    </source>
</evidence>
<protein>
    <submittedName>
        <fullName evidence="1">GntR family transcriptional regulator</fullName>
    </submittedName>
</protein>
<proteinExistence type="predicted"/>
<name>A0ACC5R4A3_9HYPH</name>
<organism evidence="1 2">
    <name type="scientific">Taklimakanibacter albus</name>
    <dbReference type="NCBI Taxonomy" id="2800327"/>
    <lineage>
        <taxon>Bacteria</taxon>
        <taxon>Pseudomonadati</taxon>
        <taxon>Pseudomonadota</taxon>
        <taxon>Alphaproteobacteria</taxon>
        <taxon>Hyphomicrobiales</taxon>
        <taxon>Aestuariivirgaceae</taxon>
        <taxon>Taklimakanibacter</taxon>
    </lineage>
</organism>
<dbReference type="EMBL" id="JAENHL010000007">
    <property type="protein sequence ID" value="MBK1867492.1"/>
    <property type="molecule type" value="Genomic_DNA"/>
</dbReference>
<comment type="caution">
    <text evidence="1">The sequence shown here is derived from an EMBL/GenBank/DDBJ whole genome shotgun (WGS) entry which is preliminary data.</text>
</comment>
<sequence length="234" mass="25285">MDRLTGPLGIRLVMAMASAIDDRTLGPGQPLPAERDFAAGLGVSRSTLRQSLEQLAKDGYVATRAGAGTFIAQRIQKPITRLTGFTDDMLSRGLKPSSHIVECKVMPVPPEISFRTGLPLGTEVMMLSRLRQADDEVMGYDRSIFPVQAVGADFDGTGSLYARMDAQGGRPRRILQSLKAAEAPADIARYLGVKPGAAVLAIHRIGYGVQGNALEDAMSWYRGDRYEYIAEITG</sequence>
<reference evidence="1" key="1">
    <citation type="submission" date="2021-01" db="EMBL/GenBank/DDBJ databases">
        <authorList>
            <person name="Sun Q."/>
        </authorList>
    </citation>
    <scope>NUCLEOTIDE SEQUENCE</scope>
    <source>
        <strain evidence="1">YIM B02566</strain>
    </source>
</reference>
<accession>A0ACC5R4A3</accession>
<gene>
    <name evidence="1" type="ORF">JHL16_14135</name>
</gene>